<evidence type="ECO:0000256" key="2">
    <source>
        <dbReference type="SAM" id="MobiDB-lite"/>
    </source>
</evidence>
<evidence type="ECO:0000259" key="3">
    <source>
        <dbReference type="Pfam" id="PF03469"/>
    </source>
</evidence>
<dbReference type="Proteomes" id="UP001604277">
    <property type="component" value="Unassembled WGS sequence"/>
</dbReference>
<dbReference type="PANTHER" id="PTHR21596:SF65">
    <property type="entry name" value="PROTEIN INVOLVED IN DE NOVO 2-RELATED"/>
    <property type="match status" value="1"/>
</dbReference>
<dbReference type="Pfam" id="PF03469">
    <property type="entry name" value="XH"/>
    <property type="match status" value="1"/>
</dbReference>
<dbReference type="PANTHER" id="PTHR21596">
    <property type="entry name" value="RIBONUCLEASE P SUBUNIT P38"/>
    <property type="match status" value="1"/>
</dbReference>
<evidence type="ECO:0000313" key="5">
    <source>
        <dbReference type="Proteomes" id="UP001604277"/>
    </source>
</evidence>
<keyword evidence="1" id="KW-0175">Coiled coil</keyword>
<reference evidence="5" key="1">
    <citation type="submission" date="2024-07" db="EMBL/GenBank/DDBJ databases">
        <title>Two chromosome-level genome assemblies of Korean endemic species Abeliophyllum distichum and Forsythia ovata (Oleaceae).</title>
        <authorList>
            <person name="Jang H."/>
        </authorList>
    </citation>
    <scope>NUCLEOTIDE SEQUENCE [LARGE SCALE GENOMIC DNA]</scope>
</reference>
<name>A0ABD1X941_9LAMI</name>
<feature type="domain" description="Factor of DNA methylation 1-5/IDN2" evidence="3">
    <location>
        <begin position="234"/>
        <end position="364"/>
    </location>
</feature>
<feature type="coiled-coil region" evidence="1">
    <location>
        <begin position="102"/>
        <end position="164"/>
    </location>
</feature>
<dbReference type="InterPro" id="IPR005379">
    <property type="entry name" value="FDM1-5/IDN2_XH"/>
</dbReference>
<accession>A0ABD1X941</accession>
<dbReference type="InterPro" id="IPR045177">
    <property type="entry name" value="FDM1-5/IDN2"/>
</dbReference>
<protein>
    <submittedName>
        <fullName evidence="4">Protein INVOLVED IN DE NOVO 2</fullName>
    </submittedName>
</protein>
<dbReference type="EMBL" id="JBFOLJ010000001">
    <property type="protein sequence ID" value="KAL2558190.1"/>
    <property type="molecule type" value="Genomic_DNA"/>
</dbReference>
<organism evidence="4 5">
    <name type="scientific">Forsythia ovata</name>
    <dbReference type="NCBI Taxonomy" id="205694"/>
    <lineage>
        <taxon>Eukaryota</taxon>
        <taxon>Viridiplantae</taxon>
        <taxon>Streptophyta</taxon>
        <taxon>Embryophyta</taxon>
        <taxon>Tracheophyta</taxon>
        <taxon>Spermatophyta</taxon>
        <taxon>Magnoliopsida</taxon>
        <taxon>eudicotyledons</taxon>
        <taxon>Gunneridae</taxon>
        <taxon>Pentapetalae</taxon>
        <taxon>asterids</taxon>
        <taxon>lamiids</taxon>
        <taxon>Lamiales</taxon>
        <taxon>Oleaceae</taxon>
        <taxon>Forsythieae</taxon>
        <taxon>Forsythia</taxon>
    </lineage>
</organism>
<evidence type="ECO:0000313" key="4">
    <source>
        <dbReference type="EMBL" id="KAL2558190.1"/>
    </source>
</evidence>
<gene>
    <name evidence="4" type="ORF">Fot_02929</name>
</gene>
<comment type="caution">
    <text evidence="4">The sequence shown here is derived from an EMBL/GenBank/DDBJ whole genome shotgun (WGS) entry which is preliminary data.</text>
</comment>
<keyword evidence="5" id="KW-1185">Reference proteome</keyword>
<dbReference type="AlphaFoldDB" id="A0ABD1X941"/>
<evidence type="ECO:0000256" key="1">
    <source>
        <dbReference type="SAM" id="Coils"/>
    </source>
</evidence>
<sequence>MHLLEMENKFKETENSLSQLITEKDKLLQEYNDEIKKIQSSAQDHFQKIFNDHEKLKLQLETQKRELEHRGHELAKRETHNENERRKLSEELEENAVKNCSLQAATNEQRKADEKVMKLAEEQKKQKENLHKKIIQLEKQLDAKQAVELEIEQLRGKLNVMRHMEDEGDLEVLEKVDSLLKSLREKEGELEDVLALNQTLVVQERNSNDELQDARKELVNGLKELSTNGQIGVKRMGELNSKPFHEAMKRKYNEVEADERATELCSLWEEYLRDPEWHPIKVVEINGKHQAVIVQDDEKLKDLRNNYGDGVYDAVTSALTEVNEYNPSGRYIISELWNYSEGRKATLQEGVAHIMKLWRTYKRKRGMD</sequence>
<proteinExistence type="predicted"/>
<feature type="region of interest" description="Disordered" evidence="2">
    <location>
        <begin position="68"/>
        <end position="89"/>
    </location>
</feature>